<evidence type="ECO:0000256" key="9">
    <source>
        <dbReference type="ARBA" id="ARBA00023136"/>
    </source>
</evidence>
<feature type="disulfide bond" evidence="12">
    <location>
        <begin position="261"/>
        <end position="270"/>
    </location>
</feature>
<evidence type="ECO:0000256" key="2">
    <source>
        <dbReference type="ARBA" id="ARBA00022475"/>
    </source>
</evidence>
<feature type="domain" description="EGF-like" evidence="13">
    <location>
        <begin position="339"/>
        <end position="372"/>
    </location>
</feature>
<feature type="domain" description="EGF-like" evidence="13">
    <location>
        <begin position="197"/>
        <end position="233"/>
    </location>
</feature>
<dbReference type="FunFam" id="2.10.25.10:FF:000391">
    <property type="entry name" value="Weary, isoform C"/>
    <property type="match status" value="1"/>
</dbReference>
<evidence type="ECO:0000256" key="4">
    <source>
        <dbReference type="ARBA" id="ARBA00022692"/>
    </source>
</evidence>
<feature type="domain" description="EGF-like" evidence="13">
    <location>
        <begin position="117"/>
        <end position="153"/>
    </location>
</feature>
<keyword evidence="9" id="KW-0472">Membrane</keyword>
<organism evidence="14 15">
    <name type="scientific">Psilopogon haemacephalus</name>
    <name type="common">coppersmith barbet</name>
    <dbReference type="NCBI Taxonomy" id="2585815"/>
    <lineage>
        <taxon>Eukaryota</taxon>
        <taxon>Metazoa</taxon>
        <taxon>Chordata</taxon>
        <taxon>Craniata</taxon>
        <taxon>Vertebrata</taxon>
        <taxon>Euteleostomi</taxon>
        <taxon>Archelosauria</taxon>
        <taxon>Archosauria</taxon>
        <taxon>Dinosauria</taxon>
        <taxon>Saurischia</taxon>
        <taxon>Theropoda</taxon>
        <taxon>Coelurosauria</taxon>
        <taxon>Aves</taxon>
        <taxon>Neognathae</taxon>
        <taxon>Neoaves</taxon>
        <taxon>Telluraves</taxon>
        <taxon>Coraciimorphae</taxon>
        <taxon>Piciformes</taxon>
        <taxon>Megalaimidae</taxon>
        <taxon>Psilopogon</taxon>
    </lineage>
</organism>
<dbReference type="Gene3D" id="2.10.25.10">
    <property type="entry name" value="Laminin"/>
    <property type="match status" value="8"/>
</dbReference>
<accession>A0A7K9C4S1</accession>
<keyword evidence="2" id="KW-1003">Cell membrane</keyword>
<dbReference type="PROSITE" id="PS00022">
    <property type="entry name" value="EGF_1"/>
    <property type="match status" value="4"/>
</dbReference>
<evidence type="ECO:0000256" key="8">
    <source>
        <dbReference type="ARBA" id="ARBA00022989"/>
    </source>
</evidence>
<dbReference type="PANTHER" id="PTHR12916:SF4">
    <property type="entry name" value="UNINFLATABLE, ISOFORM C"/>
    <property type="match status" value="1"/>
</dbReference>
<dbReference type="InterPro" id="IPR001881">
    <property type="entry name" value="EGF-like_Ca-bd_dom"/>
</dbReference>
<dbReference type="PANTHER" id="PTHR12916">
    <property type="entry name" value="CYTOCHROME C OXIDASE POLYPEPTIDE VIC-2"/>
    <property type="match status" value="1"/>
</dbReference>
<proteinExistence type="predicted"/>
<evidence type="ECO:0000256" key="3">
    <source>
        <dbReference type="ARBA" id="ARBA00022536"/>
    </source>
</evidence>
<evidence type="ECO:0000313" key="14">
    <source>
        <dbReference type="EMBL" id="NXG47118.1"/>
    </source>
</evidence>
<dbReference type="InterPro" id="IPR018097">
    <property type="entry name" value="EGF_Ca-bd_CS"/>
</dbReference>
<dbReference type="InterPro" id="IPR013032">
    <property type="entry name" value="EGF-like_CS"/>
</dbReference>
<dbReference type="AlphaFoldDB" id="A0A7K9C4S1"/>
<keyword evidence="15" id="KW-1185">Reference proteome</keyword>
<feature type="disulfide bond" evidence="12">
    <location>
        <begin position="166"/>
        <end position="183"/>
    </location>
</feature>
<evidence type="ECO:0000256" key="12">
    <source>
        <dbReference type="PROSITE-ProRule" id="PRU00076"/>
    </source>
</evidence>
<dbReference type="SMART" id="SM00181">
    <property type="entry name" value="EGF"/>
    <property type="match status" value="8"/>
</dbReference>
<evidence type="ECO:0000256" key="5">
    <source>
        <dbReference type="ARBA" id="ARBA00022729"/>
    </source>
</evidence>
<gene>
    <name evidence="14" type="primary">Egf1</name>
    <name evidence="14" type="ORF">PSIHAE_R02784</name>
</gene>
<evidence type="ECO:0000259" key="13">
    <source>
        <dbReference type="PROSITE" id="PS50026"/>
    </source>
</evidence>
<feature type="domain" description="EGF-like" evidence="13">
    <location>
        <begin position="45"/>
        <end position="83"/>
    </location>
</feature>
<keyword evidence="6" id="KW-0677">Repeat</keyword>
<feature type="domain" description="EGF-like" evidence="13">
    <location>
        <begin position="85"/>
        <end position="115"/>
    </location>
</feature>
<feature type="disulfide bond" evidence="12">
    <location>
        <begin position="185"/>
        <end position="194"/>
    </location>
</feature>
<keyword evidence="8" id="KW-1133">Transmembrane helix</keyword>
<keyword evidence="10 12" id="KW-1015">Disulfide bond</keyword>
<dbReference type="Pfam" id="PF12661">
    <property type="entry name" value="hEGF"/>
    <property type="match status" value="3"/>
</dbReference>
<dbReference type="GO" id="GO:0005886">
    <property type="term" value="C:plasma membrane"/>
    <property type="evidence" value="ECO:0007669"/>
    <property type="project" value="UniProtKB-SubCell"/>
</dbReference>
<dbReference type="SUPFAM" id="SSF57196">
    <property type="entry name" value="EGF/Laminin"/>
    <property type="match status" value="8"/>
</dbReference>
<feature type="disulfide bond" evidence="12">
    <location>
        <begin position="143"/>
        <end position="152"/>
    </location>
</feature>
<keyword evidence="5" id="KW-0732">Signal</keyword>
<feature type="disulfide bond" evidence="12">
    <location>
        <begin position="223"/>
        <end position="232"/>
    </location>
</feature>
<evidence type="ECO:0000256" key="7">
    <source>
        <dbReference type="ARBA" id="ARBA00022837"/>
    </source>
</evidence>
<evidence type="ECO:0000313" key="15">
    <source>
        <dbReference type="Proteomes" id="UP000574528"/>
    </source>
</evidence>
<evidence type="ECO:0000256" key="1">
    <source>
        <dbReference type="ARBA" id="ARBA00004251"/>
    </source>
</evidence>
<dbReference type="PRINTS" id="PR00010">
    <property type="entry name" value="EGFBLOOD"/>
</dbReference>
<dbReference type="SMART" id="SM00179">
    <property type="entry name" value="EGF_CA"/>
    <property type="match status" value="6"/>
</dbReference>
<evidence type="ECO:0000256" key="11">
    <source>
        <dbReference type="ARBA" id="ARBA00023180"/>
    </source>
</evidence>
<dbReference type="CDD" id="cd00054">
    <property type="entry name" value="EGF_CA"/>
    <property type="match status" value="4"/>
</dbReference>
<keyword evidence="3 12" id="KW-0245">EGF-like domain</keyword>
<comment type="caution">
    <text evidence="14">The sequence shown here is derived from an EMBL/GenBank/DDBJ whole genome shotgun (WGS) entry which is preliminary data.</text>
</comment>
<dbReference type="PROSITE" id="PS01187">
    <property type="entry name" value="EGF_CA"/>
    <property type="match status" value="2"/>
</dbReference>
<comment type="caution">
    <text evidence="12">Lacks conserved residue(s) required for the propagation of feature annotation.</text>
</comment>
<comment type="subcellular location">
    <subcellularLocation>
        <location evidence="1">Cell membrane</location>
        <topology evidence="1">Single-pass type I membrane protein</topology>
    </subcellularLocation>
</comment>
<keyword evidence="11" id="KW-0325">Glycoprotein</keyword>
<feature type="domain" description="EGF-like" evidence="13">
    <location>
        <begin position="154"/>
        <end position="195"/>
    </location>
</feature>
<dbReference type="PROSITE" id="PS00010">
    <property type="entry name" value="ASX_HYDROXYL"/>
    <property type="match status" value="4"/>
</dbReference>
<dbReference type="FunFam" id="2.10.25.10:FF:000123">
    <property type="entry name" value="Crumbs homolog 1 (Drosophila)"/>
    <property type="match status" value="1"/>
</dbReference>
<dbReference type="GO" id="GO:0007219">
    <property type="term" value="P:Notch signaling pathway"/>
    <property type="evidence" value="ECO:0007669"/>
    <property type="project" value="TreeGrafter"/>
</dbReference>
<keyword evidence="7" id="KW-0106">Calcium</keyword>
<feature type="domain" description="EGF-like" evidence="13">
    <location>
        <begin position="7"/>
        <end position="43"/>
    </location>
</feature>
<dbReference type="GO" id="GO:0005112">
    <property type="term" value="F:Notch binding"/>
    <property type="evidence" value="ECO:0007669"/>
    <property type="project" value="TreeGrafter"/>
</dbReference>
<feature type="non-terminal residue" evidence="14">
    <location>
        <position position="1"/>
    </location>
</feature>
<dbReference type="GO" id="GO:0005509">
    <property type="term" value="F:calcium ion binding"/>
    <property type="evidence" value="ECO:0007669"/>
    <property type="project" value="InterPro"/>
</dbReference>
<name>A0A7K9C4S1_9PICI</name>
<protein>
    <submittedName>
        <fullName evidence="14">FBP1 protein</fullName>
    </submittedName>
</protein>
<feature type="disulfide bond" evidence="12">
    <location>
        <begin position="73"/>
        <end position="82"/>
    </location>
</feature>
<feature type="domain" description="EGF-like" evidence="13">
    <location>
        <begin position="273"/>
        <end position="312"/>
    </location>
</feature>
<sequence length="372" mass="39022">GALCEEPADPCASQPCPTGSTCQHHQDGYLCACPAGFLGHHCEIALSGCSSGPCQNRGTCIDLPNVSDVACACLPVFTGKFCEAVLDPCEMSPCLNNATCLSGNFVFPTPGEPCEVQIGRCDPRPCAGGGTCVDYGEHFKCSCPPGESLELCCFLNGTQKMSPKDCANGGSCFSEAAERRALCVCARGWAGQRCLEDISACAEHQCQHGATCEDGLNEYSCSCAPAYEGPFCQAQTDECSSSPCQNGAACVDLLGHFSCRCAAGFKGGTCSLPVGHCPDRPCWNGGTCEEHLNGFRCNCSLGESSELGFDCSLEAEQCASLCCDFFFSQGFEGLNCEINFDECTFGFCKGNSTCLDLVADYSCVCPPGFTGK</sequence>
<feature type="domain" description="EGF-like" evidence="13">
    <location>
        <begin position="235"/>
        <end position="271"/>
    </location>
</feature>
<evidence type="ECO:0000256" key="10">
    <source>
        <dbReference type="ARBA" id="ARBA00023157"/>
    </source>
</evidence>
<dbReference type="PROSITE" id="PS01186">
    <property type="entry name" value="EGF_2"/>
    <property type="match status" value="3"/>
</dbReference>
<dbReference type="Pfam" id="PF00008">
    <property type="entry name" value="EGF"/>
    <property type="match status" value="4"/>
</dbReference>
<feature type="disulfide bond" evidence="12">
    <location>
        <begin position="33"/>
        <end position="42"/>
    </location>
</feature>
<feature type="disulfide bond" evidence="12">
    <location>
        <begin position="54"/>
        <end position="71"/>
    </location>
</feature>
<feature type="non-terminal residue" evidence="14">
    <location>
        <position position="372"/>
    </location>
</feature>
<dbReference type="PROSITE" id="PS50026">
    <property type="entry name" value="EGF_3"/>
    <property type="match status" value="9"/>
</dbReference>
<dbReference type="Proteomes" id="UP000574528">
    <property type="component" value="Unassembled WGS sequence"/>
</dbReference>
<dbReference type="InterPro" id="IPR000742">
    <property type="entry name" value="EGF"/>
</dbReference>
<keyword evidence="4" id="KW-0812">Transmembrane</keyword>
<dbReference type="InterPro" id="IPR000152">
    <property type="entry name" value="EGF-type_Asp/Asn_hydroxyl_site"/>
</dbReference>
<evidence type="ECO:0000256" key="6">
    <source>
        <dbReference type="ARBA" id="ARBA00022737"/>
    </source>
</evidence>
<dbReference type="OrthoDB" id="283575at2759"/>
<reference evidence="14 15" key="1">
    <citation type="submission" date="2019-09" db="EMBL/GenBank/DDBJ databases">
        <title>Bird 10,000 Genomes (B10K) Project - Family phase.</title>
        <authorList>
            <person name="Zhang G."/>
        </authorList>
    </citation>
    <scope>NUCLEOTIDE SEQUENCE [LARGE SCALE GENOMIC DNA]</scope>
    <source>
        <strain evidence="14">B10K-DU-001-24</strain>
        <tissue evidence="14">Muscle</tissue>
    </source>
</reference>
<dbReference type="EMBL" id="VWZI01011866">
    <property type="protein sequence ID" value="NXG47118.1"/>
    <property type="molecule type" value="Genomic_DNA"/>
</dbReference>
<dbReference type="FunFam" id="2.10.25.10:FF:000321">
    <property type="entry name" value="Protein delta homolog 1"/>
    <property type="match status" value="1"/>
</dbReference>